<proteinExistence type="predicted"/>
<reference evidence="1" key="1">
    <citation type="submission" date="2020-05" db="EMBL/GenBank/DDBJ databases">
        <title>Mycena genomes resolve the evolution of fungal bioluminescence.</title>
        <authorList>
            <person name="Tsai I.J."/>
        </authorList>
    </citation>
    <scope>NUCLEOTIDE SEQUENCE</scope>
    <source>
        <strain evidence="1">CCC161011</strain>
    </source>
</reference>
<accession>A0A8H6X4M6</accession>
<protein>
    <submittedName>
        <fullName evidence="1">Uncharacterized protein</fullName>
    </submittedName>
</protein>
<evidence type="ECO:0000313" key="1">
    <source>
        <dbReference type="EMBL" id="KAF7334055.1"/>
    </source>
</evidence>
<name>A0A8H6X4M6_9AGAR</name>
<keyword evidence="2" id="KW-1185">Reference proteome</keyword>
<comment type="caution">
    <text evidence="1">The sequence shown here is derived from an EMBL/GenBank/DDBJ whole genome shotgun (WGS) entry which is preliminary data.</text>
</comment>
<dbReference type="EMBL" id="JACAZI010000027">
    <property type="protein sequence ID" value="KAF7334055.1"/>
    <property type="molecule type" value="Genomic_DNA"/>
</dbReference>
<evidence type="ECO:0000313" key="2">
    <source>
        <dbReference type="Proteomes" id="UP000620124"/>
    </source>
</evidence>
<dbReference type="AlphaFoldDB" id="A0A8H6X4M6"/>
<dbReference type="Proteomes" id="UP000620124">
    <property type="component" value="Unassembled WGS sequence"/>
</dbReference>
<gene>
    <name evidence="1" type="ORF">MVEN_02311100</name>
</gene>
<organism evidence="1 2">
    <name type="scientific">Mycena venus</name>
    <dbReference type="NCBI Taxonomy" id="2733690"/>
    <lineage>
        <taxon>Eukaryota</taxon>
        <taxon>Fungi</taxon>
        <taxon>Dikarya</taxon>
        <taxon>Basidiomycota</taxon>
        <taxon>Agaricomycotina</taxon>
        <taxon>Agaricomycetes</taxon>
        <taxon>Agaricomycetidae</taxon>
        <taxon>Agaricales</taxon>
        <taxon>Marasmiineae</taxon>
        <taxon>Mycenaceae</taxon>
        <taxon>Mycena</taxon>
    </lineage>
</organism>
<sequence>MRGSKRARLAVAAKAEWVLVESARDGADCFSALAPRTLAETQKRRLQISKQKHGATRARRHQDARVSAILFHLTIVSVPLPQYPPSPSARSGEIGAIVIGCTGNEHEEELDSTPVG</sequence>